<proteinExistence type="predicted"/>
<keyword evidence="2" id="KW-1185">Reference proteome</keyword>
<dbReference type="Proteomes" id="UP001168877">
    <property type="component" value="Unassembled WGS sequence"/>
</dbReference>
<evidence type="ECO:0008006" key="3">
    <source>
        <dbReference type="Google" id="ProtNLM"/>
    </source>
</evidence>
<dbReference type="AlphaFoldDB" id="A0AA39RLF9"/>
<protein>
    <recommendedName>
        <fullName evidence="3">DUF4283 domain-containing protein</fullName>
    </recommendedName>
</protein>
<sequence>MQGNANSSSTKGASWHRVYREKETRYLSSLPNKVSGLKKDAVKNVKKDHISSSVFSYAETVKASANGSNFCDYKEECLHKVEETSIKEVVKWDEGANDNSWLRFYAVSVLKKISDVSSVIKGSRWLWNEFFSSVGTWSIAITPQSRLAWVEVRGIPMHVWCEGLCRRLGWAIGEPVLTADETLRKEKNFVGKVLVLIPFSHRCPGMIKVDTGKISFSVSVKEDSVPVSDEW</sequence>
<dbReference type="EMBL" id="JAUESC010000386">
    <property type="protein sequence ID" value="KAK0576278.1"/>
    <property type="molecule type" value="Genomic_DNA"/>
</dbReference>
<name>A0AA39RLF9_ACESA</name>
<reference evidence="1" key="1">
    <citation type="journal article" date="2022" name="Plant J.">
        <title>Strategies of tolerance reflected in two North American maple genomes.</title>
        <authorList>
            <person name="McEvoy S.L."/>
            <person name="Sezen U.U."/>
            <person name="Trouern-Trend A."/>
            <person name="McMahon S.M."/>
            <person name="Schaberg P.G."/>
            <person name="Yang J."/>
            <person name="Wegrzyn J.L."/>
            <person name="Swenson N.G."/>
        </authorList>
    </citation>
    <scope>NUCLEOTIDE SEQUENCE</scope>
    <source>
        <strain evidence="1">NS2018</strain>
    </source>
</reference>
<evidence type="ECO:0000313" key="1">
    <source>
        <dbReference type="EMBL" id="KAK0576278.1"/>
    </source>
</evidence>
<comment type="caution">
    <text evidence="1">The sequence shown here is derived from an EMBL/GenBank/DDBJ whole genome shotgun (WGS) entry which is preliminary data.</text>
</comment>
<accession>A0AA39RLF9</accession>
<gene>
    <name evidence="1" type="ORF">LWI29_014851</name>
</gene>
<reference evidence="1" key="2">
    <citation type="submission" date="2023-06" db="EMBL/GenBank/DDBJ databases">
        <authorList>
            <person name="Swenson N.G."/>
            <person name="Wegrzyn J.L."/>
            <person name="Mcevoy S.L."/>
        </authorList>
    </citation>
    <scope>NUCLEOTIDE SEQUENCE</scope>
    <source>
        <strain evidence="1">NS2018</strain>
        <tissue evidence="1">Leaf</tissue>
    </source>
</reference>
<evidence type="ECO:0000313" key="2">
    <source>
        <dbReference type="Proteomes" id="UP001168877"/>
    </source>
</evidence>
<organism evidence="1 2">
    <name type="scientific">Acer saccharum</name>
    <name type="common">Sugar maple</name>
    <dbReference type="NCBI Taxonomy" id="4024"/>
    <lineage>
        <taxon>Eukaryota</taxon>
        <taxon>Viridiplantae</taxon>
        <taxon>Streptophyta</taxon>
        <taxon>Embryophyta</taxon>
        <taxon>Tracheophyta</taxon>
        <taxon>Spermatophyta</taxon>
        <taxon>Magnoliopsida</taxon>
        <taxon>eudicotyledons</taxon>
        <taxon>Gunneridae</taxon>
        <taxon>Pentapetalae</taxon>
        <taxon>rosids</taxon>
        <taxon>malvids</taxon>
        <taxon>Sapindales</taxon>
        <taxon>Sapindaceae</taxon>
        <taxon>Hippocastanoideae</taxon>
        <taxon>Acereae</taxon>
        <taxon>Acer</taxon>
    </lineage>
</organism>